<evidence type="ECO:0000256" key="1">
    <source>
        <dbReference type="SAM" id="Phobius"/>
    </source>
</evidence>
<keyword evidence="1" id="KW-0812">Transmembrane</keyword>
<organism evidence="2 3">
    <name type="scientific">Lipingzhangella rawalii</name>
    <dbReference type="NCBI Taxonomy" id="2055835"/>
    <lineage>
        <taxon>Bacteria</taxon>
        <taxon>Bacillati</taxon>
        <taxon>Actinomycetota</taxon>
        <taxon>Actinomycetes</taxon>
        <taxon>Streptosporangiales</taxon>
        <taxon>Nocardiopsidaceae</taxon>
        <taxon>Lipingzhangella</taxon>
    </lineage>
</organism>
<keyword evidence="1" id="KW-1133">Transmembrane helix</keyword>
<dbReference type="Proteomes" id="UP001250214">
    <property type="component" value="Unassembled WGS sequence"/>
</dbReference>
<comment type="caution">
    <text evidence="2">The sequence shown here is derived from an EMBL/GenBank/DDBJ whole genome shotgun (WGS) entry which is preliminary data.</text>
</comment>
<protein>
    <submittedName>
        <fullName evidence="2">Stage II sporulation protein M</fullName>
    </submittedName>
</protein>
<keyword evidence="1" id="KW-0472">Membrane</keyword>
<dbReference type="PANTHER" id="PTHR35337:SF1">
    <property type="entry name" value="SLR1478 PROTEIN"/>
    <property type="match status" value="1"/>
</dbReference>
<feature type="transmembrane region" description="Helical" evidence="1">
    <location>
        <begin position="287"/>
        <end position="305"/>
    </location>
</feature>
<proteinExistence type="predicted"/>
<feature type="transmembrane region" description="Helical" evidence="1">
    <location>
        <begin position="257"/>
        <end position="275"/>
    </location>
</feature>
<evidence type="ECO:0000313" key="3">
    <source>
        <dbReference type="Proteomes" id="UP001250214"/>
    </source>
</evidence>
<name>A0ABU2H529_9ACTN</name>
<dbReference type="InterPro" id="IPR002798">
    <property type="entry name" value="SpoIIM-like"/>
</dbReference>
<sequence length="331" mass="35740">MDLDVFVATHRDDWKRLEQLVRRRRRLTGAEVDELVDLYQRTATHLSVLRSDHPDPALVGWLSGLVARARAGVAGAQTPAWREVTRFFTRTFPATVYRTRWWWLAAAVGTVLFSTGLGVWVAQNPDVQAALGTPEEIRQLVEHDFANYYVENPAASFASQVWANNVRAAALALILGVFLCLPTVMVLAVNGANVGLQGGLMFAHGKGDVFFGLILPHGLLELTAVFIAAGVGIKLGWTVIDPGGRPRAQALAEEARAAMAVALGLVVVLAVAGLIEGFVTGWVHVTWLRVGIGVLAEVLFLGYVFTLGRRAARAGEHGDLVERPDTAPVAA</sequence>
<keyword evidence="3" id="KW-1185">Reference proteome</keyword>
<evidence type="ECO:0000313" key="2">
    <source>
        <dbReference type="EMBL" id="MDS1270412.1"/>
    </source>
</evidence>
<dbReference type="RefSeq" id="WP_310911922.1">
    <property type="nucleotide sequence ID" value="NZ_JAVLVT010000003.1"/>
</dbReference>
<reference evidence="3" key="1">
    <citation type="submission" date="2023-07" db="EMBL/GenBank/DDBJ databases">
        <title>Novel species in the genus Lipingzhangella isolated from Sambhar Salt Lake.</title>
        <authorList>
            <person name="Jiya N."/>
            <person name="Kajale S."/>
            <person name="Sharma A."/>
        </authorList>
    </citation>
    <scope>NUCLEOTIDE SEQUENCE [LARGE SCALE GENOMIC DNA]</scope>
    <source>
        <strain evidence="3">LS1_29</strain>
    </source>
</reference>
<accession>A0ABU2H529</accession>
<feature type="transmembrane region" description="Helical" evidence="1">
    <location>
        <begin position="168"/>
        <end position="189"/>
    </location>
</feature>
<feature type="transmembrane region" description="Helical" evidence="1">
    <location>
        <begin position="101"/>
        <end position="122"/>
    </location>
</feature>
<dbReference type="EMBL" id="JAVLVT010000003">
    <property type="protein sequence ID" value="MDS1270412.1"/>
    <property type="molecule type" value="Genomic_DNA"/>
</dbReference>
<dbReference type="Pfam" id="PF01944">
    <property type="entry name" value="SpoIIM"/>
    <property type="match status" value="1"/>
</dbReference>
<dbReference type="PANTHER" id="PTHR35337">
    <property type="entry name" value="SLR1478 PROTEIN"/>
    <property type="match status" value="1"/>
</dbReference>
<gene>
    <name evidence="2" type="ORF">RIF23_08905</name>
</gene>
<feature type="transmembrane region" description="Helical" evidence="1">
    <location>
        <begin position="209"/>
        <end position="237"/>
    </location>
</feature>